<dbReference type="PANTHER" id="PTHR14237">
    <property type="entry name" value="MOLYBDOPTERIN COFACTOR SULFURASE MOSC"/>
    <property type="match status" value="1"/>
</dbReference>
<evidence type="ECO:0000313" key="6">
    <source>
        <dbReference type="Proteomes" id="UP000693970"/>
    </source>
</evidence>
<feature type="domain" description="MOSC" evidence="4">
    <location>
        <begin position="1015"/>
        <end position="1170"/>
    </location>
</feature>
<dbReference type="InterPro" id="IPR000192">
    <property type="entry name" value="Aminotrans_V_dom"/>
</dbReference>
<reference evidence="5" key="2">
    <citation type="submission" date="2021-04" db="EMBL/GenBank/DDBJ databases">
        <authorList>
            <person name="Podell S."/>
        </authorList>
    </citation>
    <scope>NUCLEOTIDE SEQUENCE</scope>
    <source>
        <strain evidence="5">Hildebrandi</strain>
    </source>
</reference>
<dbReference type="InterPro" id="IPR005302">
    <property type="entry name" value="MoCF_Sase_C"/>
</dbReference>
<proteinExistence type="predicted"/>
<protein>
    <submittedName>
        <fullName evidence="5">SufS subfamily cysteine desulfurase</fullName>
    </submittedName>
</protein>
<dbReference type="PROSITE" id="PS51340">
    <property type="entry name" value="MOSC"/>
    <property type="match status" value="1"/>
</dbReference>
<dbReference type="Pfam" id="PF00266">
    <property type="entry name" value="Aminotran_5"/>
    <property type="match status" value="1"/>
</dbReference>
<dbReference type="Pfam" id="PF03629">
    <property type="entry name" value="SASA"/>
    <property type="match status" value="1"/>
</dbReference>
<dbReference type="GO" id="GO:0030151">
    <property type="term" value="F:molybdenum ion binding"/>
    <property type="evidence" value="ECO:0007669"/>
    <property type="project" value="InterPro"/>
</dbReference>
<comment type="caution">
    <text evidence="5">The sequence shown here is derived from an EMBL/GenBank/DDBJ whole genome shotgun (WGS) entry which is preliminary data.</text>
</comment>
<dbReference type="PANTHER" id="PTHR14237:SF80">
    <property type="entry name" value="MOLYBDENUM COFACTOR SULFURASE"/>
    <property type="match status" value="1"/>
</dbReference>
<dbReference type="OrthoDB" id="10264306at2759"/>
<dbReference type="EMBL" id="JAGRRH010000007">
    <property type="protein sequence ID" value="KAG7366992.1"/>
    <property type="molecule type" value="Genomic_DNA"/>
</dbReference>
<evidence type="ECO:0000259" key="4">
    <source>
        <dbReference type="PROSITE" id="PS51340"/>
    </source>
</evidence>
<evidence type="ECO:0000256" key="2">
    <source>
        <dbReference type="ARBA" id="ARBA00023150"/>
    </source>
</evidence>
<name>A0A9K3LRS8_9STRA</name>
<feature type="region of interest" description="Disordered" evidence="3">
    <location>
        <begin position="210"/>
        <end position="232"/>
    </location>
</feature>
<dbReference type="GO" id="GO:0016787">
    <property type="term" value="F:hydrolase activity"/>
    <property type="evidence" value="ECO:0007669"/>
    <property type="project" value="UniProtKB-KW"/>
</dbReference>
<dbReference type="GO" id="GO:0006777">
    <property type="term" value="P:Mo-molybdopterin cofactor biosynthetic process"/>
    <property type="evidence" value="ECO:0007669"/>
    <property type="project" value="UniProtKB-KW"/>
</dbReference>
<accession>A0A9K3LRS8</accession>
<organism evidence="5 6">
    <name type="scientific">Nitzschia inconspicua</name>
    <dbReference type="NCBI Taxonomy" id="303405"/>
    <lineage>
        <taxon>Eukaryota</taxon>
        <taxon>Sar</taxon>
        <taxon>Stramenopiles</taxon>
        <taxon>Ochrophyta</taxon>
        <taxon>Bacillariophyta</taxon>
        <taxon>Bacillariophyceae</taxon>
        <taxon>Bacillariophycidae</taxon>
        <taxon>Bacillariales</taxon>
        <taxon>Bacillariaceae</taxon>
        <taxon>Nitzschia</taxon>
    </lineage>
</organism>
<keyword evidence="6" id="KW-1185">Reference proteome</keyword>
<gene>
    <name evidence="5" type="ORF">IV203_029662</name>
</gene>
<sequence length="1345" mass="149940">MKDSSLNFNQKYGRKLLRASHEMCFEYQWTVPKEEIAARLALCNRVVESCKEKKAHWKDLEMQKKPQGEINVARREYEMVFQTQQKVEENILQYLETVLSQFQLDQKLKDDVEAMVTGAILRRAAPLKLARFCQETEYNARHGYELPGYGESFRSDEKIVLKNNGVSNPRPSSVKRPSKNYLTVSSNMCVLMICIIMALTFAEAINTGGGDESESMFQNNHNSPSYSSFEEQASMVMSKNSNTSRAVPQSDGSCLAERLSSIASWDILGMLMVFLTVIGWKIRSSTREPLQPRKIFDWPITASVNTNTSAALKRKQDFLSRYRDEYGYRDSPVGFIDEWRPVEFPGLQSPLEYTSTAWNGNIEEKEIYLDYAGSALPAKSQLEHIYRDNSTTILANPHSTGPAASRTLHKLHKVKARVLKHFDALPGRYSSLKLPKSFYSSSGEKHEPSAMDCHAGYEVVFTSGATEGCRIVAERFPWQTAGLSILLYVTNSHTSVVGMRQLALAKGAIFYCVDVTTLESMTVDDFWMLERKLLQDLDRNTSGGRNSNGEINQRRNLLVFPAECNFGGHRTNSASIIAVAKQCGWYTMLDIAKAASTGPVSLRELDPDFVVLSFYKIFGDPTGIGALFLKRSSFCVLFENDDVRHYQGGGSVDIMTPRQDYTVPKRESPTACLDSLTNGTIHFRGIISLTRGFETLEGLGGMDKIQQHTNCLKSEFVRRLKSLKHGNGVSAIRLYGAWHYFDDRNGNITTKSPASGPTVTFNVIRADGSVVGYNEVSKLAALHRPPIQFRTGCFCNPGACQQALGLSDEQVIRNFEQAGHVCGDHLDLVNGQPTGAVRISFGKDSLWEDLDVVVQFLQGIFVNEESDASCEQDAQSAHRHISTETVAKVSSIFIFPIKSCAAQQVSRWQVELPSGKLRYDREFALVDTSGTALRLQTCPKLGLISPKIDTISNTMTVSAPGCDDLLVKLGEDLYHGGENAVQVCGNKCGGKLWGDAFVSDWFSSFLGIHCWLARYSTTQSDTINTGGKTSRAGFSNEHPILLVSEHAVDALNTVLLDQGHHPVDSKRFRPNIVVKTENEFERGQHIEDNWKVLSLANQNFSFKVEGPCPRCTMVDYDPVTGKKGKTLRALASYRRRNGSIVFGIFLKANRAPANKQLGVWIEQGDVLQCYKESPNRWEKGTQPVPSGWYAGMQYDGDIDRARTVLADLPTYIPGSTPSTKYEVAGFFYWQGDKDRYDTALAQRYKINLVHLIRRLRLDFDSPNAKFVLATLGQTSMDGAKGNDAAIFNAQMSVQDMPEFSDNTTCVYSKPFCHGGASNSHYNGNAETYMDVGQAMGRAMVSLLEK</sequence>
<dbReference type="Pfam" id="PF03476">
    <property type="entry name" value="MOSC_N"/>
    <property type="match status" value="1"/>
</dbReference>
<dbReference type="GO" id="GO:0030170">
    <property type="term" value="F:pyridoxal phosphate binding"/>
    <property type="evidence" value="ECO:0007669"/>
    <property type="project" value="InterPro"/>
</dbReference>
<keyword evidence="2" id="KW-0501">Molybdenum cofactor biosynthesis</keyword>
<dbReference type="Pfam" id="PF03473">
    <property type="entry name" value="MOSC"/>
    <property type="match status" value="1"/>
</dbReference>
<dbReference type="InterPro" id="IPR005303">
    <property type="entry name" value="MOCOS_middle"/>
</dbReference>
<feature type="compositionally biased region" description="Polar residues" evidence="3">
    <location>
        <begin position="215"/>
        <end position="232"/>
    </location>
</feature>
<evidence type="ECO:0000256" key="3">
    <source>
        <dbReference type="SAM" id="MobiDB-lite"/>
    </source>
</evidence>
<evidence type="ECO:0000313" key="5">
    <source>
        <dbReference type="EMBL" id="KAG7366992.1"/>
    </source>
</evidence>
<evidence type="ECO:0000256" key="1">
    <source>
        <dbReference type="ARBA" id="ARBA00022801"/>
    </source>
</evidence>
<dbReference type="InterPro" id="IPR005181">
    <property type="entry name" value="SASA"/>
</dbReference>
<dbReference type="Proteomes" id="UP000693970">
    <property type="component" value="Unassembled WGS sequence"/>
</dbReference>
<reference evidence="5" key="1">
    <citation type="journal article" date="2021" name="Sci. Rep.">
        <title>Diploid genomic architecture of Nitzschia inconspicua, an elite biomass production diatom.</title>
        <authorList>
            <person name="Oliver A."/>
            <person name="Podell S."/>
            <person name="Pinowska A."/>
            <person name="Traller J.C."/>
            <person name="Smith S.R."/>
            <person name="McClure R."/>
            <person name="Beliaev A."/>
            <person name="Bohutskyi P."/>
            <person name="Hill E.A."/>
            <person name="Rabines A."/>
            <person name="Zheng H."/>
            <person name="Allen L.Z."/>
            <person name="Kuo A."/>
            <person name="Grigoriev I.V."/>
            <person name="Allen A.E."/>
            <person name="Hazlebeck D."/>
            <person name="Allen E.E."/>
        </authorList>
    </citation>
    <scope>NUCLEOTIDE SEQUENCE</scope>
    <source>
        <strain evidence="5">Hildebrandi</strain>
    </source>
</reference>
<keyword evidence="1" id="KW-0378">Hydrolase</keyword>